<protein>
    <submittedName>
        <fullName evidence="2">Uncharacterized protein</fullName>
    </submittedName>
</protein>
<keyword evidence="1" id="KW-0812">Transmembrane</keyword>
<dbReference type="OrthoDB" id="2575000at2759"/>
<gene>
    <name evidence="2" type="ORF">EVG20_g6100</name>
</gene>
<feature type="transmembrane region" description="Helical" evidence="1">
    <location>
        <begin position="133"/>
        <end position="154"/>
    </location>
</feature>
<sequence length="254" mass="26984">MIAGLSKAITLYLAPLLALTSIFLTLFAFLAPVVMLHSQVSLLSVTPSTALTDPGSSGNVDGPTVFMGALGSCSRRNPSDDFNCTMATLSPVSTVRPFPSFPRTSLTDTHIDLSALPPNTPDLLTAPTQTTPAFIAVSLGFAIIFFFLFTAISLRAKLGPRLGAAFERPAIQRLSAWIGLLGFMIGLTAFLVLRMWFGKAVEDFNRAIQEAGKSAPQLVASTNNGFTMVWVGYAFQAVPLICALARLHVTSGGK</sequence>
<organism evidence="2 3">
    <name type="scientific">Dentipellis fragilis</name>
    <dbReference type="NCBI Taxonomy" id="205917"/>
    <lineage>
        <taxon>Eukaryota</taxon>
        <taxon>Fungi</taxon>
        <taxon>Dikarya</taxon>
        <taxon>Basidiomycota</taxon>
        <taxon>Agaricomycotina</taxon>
        <taxon>Agaricomycetes</taxon>
        <taxon>Russulales</taxon>
        <taxon>Hericiaceae</taxon>
        <taxon>Dentipellis</taxon>
    </lineage>
</organism>
<proteinExistence type="predicted"/>
<keyword evidence="3" id="KW-1185">Reference proteome</keyword>
<evidence type="ECO:0000256" key="1">
    <source>
        <dbReference type="SAM" id="Phobius"/>
    </source>
</evidence>
<feature type="transmembrane region" description="Helical" evidence="1">
    <location>
        <begin position="12"/>
        <end position="35"/>
    </location>
</feature>
<dbReference type="EMBL" id="SEOQ01000390">
    <property type="protein sequence ID" value="TFY63996.1"/>
    <property type="molecule type" value="Genomic_DNA"/>
</dbReference>
<dbReference type="AlphaFoldDB" id="A0A4Y9YN26"/>
<dbReference type="Proteomes" id="UP000298327">
    <property type="component" value="Unassembled WGS sequence"/>
</dbReference>
<accession>A0A4Y9YN26</accession>
<evidence type="ECO:0000313" key="2">
    <source>
        <dbReference type="EMBL" id="TFY63996.1"/>
    </source>
</evidence>
<reference evidence="2 3" key="1">
    <citation type="submission" date="2019-02" db="EMBL/GenBank/DDBJ databases">
        <title>Genome sequencing of the rare red list fungi Dentipellis fragilis.</title>
        <authorList>
            <person name="Buettner E."/>
            <person name="Kellner H."/>
        </authorList>
    </citation>
    <scope>NUCLEOTIDE SEQUENCE [LARGE SCALE GENOMIC DNA]</scope>
    <source>
        <strain evidence="2 3">DSM 105465</strain>
    </source>
</reference>
<name>A0A4Y9YN26_9AGAM</name>
<comment type="caution">
    <text evidence="2">The sequence shown here is derived from an EMBL/GenBank/DDBJ whole genome shotgun (WGS) entry which is preliminary data.</text>
</comment>
<feature type="transmembrane region" description="Helical" evidence="1">
    <location>
        <begin position="230"/>
        <end position="249"/>
    </location>
</feature>
<keyword evidence="1" id="KW-0472">Membrane</keyword>
<feature type="transmembrane region" description="Helical" evidence="1">
    <location>
        <begin position="174"/>
        <end position="197"/>
    </location>
</feature>
<keyword evidence="1" id="KW-1133">Transmembrane helix</keyword>
<evidence type="ECO:0000313" key="3">
    <source>
        <dbReference type="Proteomes" id="UP000298327"/>
    </source>
</evidence>